<dbReference type="SUPFAM" id="SSF52218">
    <property type="entry name" value="Flavoproteins"/>
    <property type="match status" value="1"/>
</dbReference>
<keyword evidence="1" id="KW-0285">Flavoprotein</keyword>
<gene>
    <name evidence="4" type="ORF">ALO_01270</name>
</gene>
<name>F7NDZ2_9FIRM</name>
<dbReference type="Gene3D" id="3.40.50.360">
    <property type="match status" value="1"/>
</dbReference>
<dbReference type="eggNOG" id="COG0655">
    <property type="taxonomic scope" value="Bacteria"/>
</dbReference>
<evidence type="ECO:0000256" key="1">
    <source>
        <dbReference type="ARBA" id="ARBA00022630"/>
    </source>
</evidence>
<dbReference type="Proteomes" id="UP000003240">
    <property type="component" value="Unassembled WGS sequence"/>
</dbReference>
<protein>
    <submittedName>
        <fullName evidence="4">Iron-sulfur flavoprotein</fullName>
    </submittedName>
</protein>
<dbReference type="AlphaFoldDB" id="F7NDZ2"/>
<dbReference type="OrthoDB" id="6398207at2"/>
<evidence type="ECO:0000313" key="4">
    <source>
        <dbReference type="EMBL" id="EGO65746.1"/>
    </source>
</evidence>
<dbReference type="GO" id="GO:0016491">
    <property type="term" value="F:oxidoreductase activity"/>
    <property type="evidence" value="ECO:0007669"/>
    <property type="project" value="InterPro"/>
</dbReference>
<proteinExistence type="predicted"/>
<keyword evidence="2" id="KW-0288">FMN</keyword>
<organism evidence="4 5">
    <name type="scientific">Acetonema longum DSM 6540</name>
    <dbReference type="NCBI Taxonomy" id="1009370"/>
    <lineage>
        <taxon>Bacteria</taxon>
        <taxon>Bacillati</taxon>
        <taxon>Bacillota</taxon>
        <taxon>Negativicutes</taxon>
        <taxon>Acetonemataceae</taxon>
        <taxon>Acetonema</taxon>
    </lineage>
</organism>
<dbReference type="Pfam" id="PF03358">
    <property type="entry name" value="FMN_red"/>
    <property type="match status" value="1"/>
</dbReference>
<dbReference type="InterPro" id="IPR051796">
    <property type="entry name" value="ISF_SsuE-like"/>
</dbReference>
<dbReference type="InterPro" id="IPR029039">
    <property type="entry name" value="Flavoprotein-like_sf"/>
</dbReference>
<dbReference type="EMBL" id="AFGF01000014">
    <property type="protein sequence ID" value="EGO65746.1"/>
    <property type="molecule type" value="Genomic_DNA"/>
</dbReference>
<comment type="caution">
    <text evidence="4">The sequence shown here is derived from an EMBL/GenBank/DDBJ whole genome shotgun (WGS) entry which is preliminary data.</text>
</comment>
<keyword evidence="5" id="KW-1185">Reference proteome</keyword>
<dbReference type="InterPro" id="IPR005025">
    <property type="entry name" value="FMN_Rdtase-like_dom"/>
</dbReference>
<dbReference type="STRING" id="1009370.ALO_01270"/>
<feature type="domain" description="NADPH-dependent FMN reductase-like" evidence="3">
    <location>
        <begin position="1"/>
        <end position="107"/>
    </location>
</feature>
<dbReference type="PANTHER" id="PTHR43278">
    <property type="entry name" value="NAD(P)H-DEPENDENT FMN-CONTAINING OXIDOREDUCTASE YWQN-RELATED"/>
    <property type="match status" value="1"/>
</dbReference>
<accession>F7NDZ2</accession>
<evidence type="ECO:0000256" key="2">
    <source>
        <dbReference type="ARBA" id="ARBA00022643"/>
    </source>
</evidence>
<reference evidence="4 5" key="1">
    <citation type="journal article" date="2011" name="EMBO J.">
        <title>Structural diversity of bacterial flagellar motors.</title>
        <authorList>
            <person name="Chen S."/>
            <person name="Beeby M."/>
            <person name="Murphy G.E."/>
            <person name="Leadbetter J.R."/>
            <person name="Hendrixson D.R."/>
            <person name="Briegel A."/>
            <person name="Li Z."/>
            <person name="Shi J."/>
            <person name="Tocheva E.I."/>
            <person name="Muller A."/>
            <person name="Dobro M.J."/>
            <person name="Jensen G.J."/>
        </authorList>
    </citation>
    <scope>NUCLEOTIDE SEQUENCE [LARGE SCALE GENOMIC DNA]</scope>
    <source>
        <strain evidence="4 5">DSM 6540</strain>
    </source>
</reference>
<evidence type="ECO:0000259" key="3">
    <source>
        <dbReference type="Pfam" id="PF03358"/>
    </source>
</evidence>
<sequence length="214" mass="23894">MKVLAINGSPRKTWNTATLLNKALEGAASQGAETELIHLYDLSYKGCISCFACKTKDGRNYGRCPIPDDLASVFAKVEQADAMILGSPIYLGRVTGEMASFMDRLVFQYLMYTDPPQSLFPGTLPTGFIYTMGVTEEQFKESGFAQHLILNETMLRLTFGRAETMHSFDTCQFEDYSKMVAPRFDPEKKAARRKEVFPEDCDKAFAMGAKLATK</sequence>
<evidence type="ECO:0000313" key="5">
    <source>
        <dbReference type="Proteomes" id="UP000003240"/>
    </source>
</evidence>
<dbReference type="PANTHER" id="PTHR43278:SF2">
    <property type="entry name" value="IRON-SULFUR FLAVOPROTEIN"/>
    <property type="match status" value="1"/>
</dbReference>
<dbReference type="RefSeq" id="WP_004091985.1">
    <property type="nucleotide sequence ID" value="NZ_AFGF01000014.1"/>
</dbReference>